<evidence type="ECO:0000256" key="1">
    <source>
        <dbReference type="ARBA" id="ARBA00004383"/>
    </source>
</evidence>
<accession>A0A2V4TFD3</accession>
<evidence type="ECO:0000256" key="5">
    <source>
        <dbReference type="ARBA" id="ARBA00022519"/>
    </source>
</evidence>
<evidence type="ECO:0000256" key="8">
    <source>
        <dbReference type="ARBA" id="ARBA00022989"/>
    </source>
</evidence>
<keyword evidence="8 11" id="KW-1133">Transmembrane helix</keyword>
<dbReference type="GO" id="GO:0098797">
    <property type="term" value="C:plasma membrane protein complex"/>
    <property type="evidence" value="ECO:0007669"/>
    <property type="project" value="TreeGrafter"/>
</dbReference>
<dbReference type="PROSITE" id="PS52015">
    <property type="entry name" value="TONB_CTD"/>
    <property type="match status" value="1"/>
</dbReference>
<dbReference type="PANTHER" id="PTHR33446:SF2">
    <property type="entry name" value="PROTEIN TONB"/>
    <property type="match status" value="1"/>
</dbReference>
<dbReference type="OrthoDB" id="9035615at2"/>
<evidence type="ECO:0000313" key="13">
    <source>
        <dbReference type="EMBL" id="PYE24259.1"/>
    </source>
</evidence>
<feature type="region of interest" description="Disordered" evidence="10">
    <location>
        <begin position="241"/>
        <end position="261"/>
    </location>
</feature>
<dbReference type="GO" id="GO:0031992">
    <property type="term" value="F:energy transducer activity"/>
    <property type="evidence" value="ECO:0007669"/>
    <property type="project" value="TreeGrafter"/>
</dbReference>
<keyword evidence="6 11" id="KW-0812">Transmembrane</keyword>
<evidence type="ECO:0000256" key="3">
    <source>
        <dbReference type="ARBA" id="ARBA00022448"/>
    </source>
</evidence>
<feature type="transmembrane region" description="Helical" evidence="11">
    <location>
        <begin position="25"/>
        <end position="47"/>
    </location>
</feature>
<comment type="caution">
    <text evidence="13">The sequence shown here is derived from an EMBL/GenBank/DDBJ whole genome shotgun (WGS) entry which is preliminary data.</text>
</comment>
<dbReference type="Proteomes" id="UP000247772">
    <property type="component" value="Unassembled WGS sequence"/>
</dbReference>
<dbReference type="PANTHER" id="PTHR33446">
    <property type="entry name" value="PROTEIN TONB-RELATED"/>
    <property type="match status" value="1"/>
</dbReference>
<keyword evidence="5" id="KW-0997">Cell inner membrane</keyword>
<gene>
    <name evidence="13" type="ORF">C7410_10689</name>
</gene>
<feature type="region of interest" description="Disordered" evidence="10">
    <location>
        <begin position="108"/>
        <end position="165"/>
    </location>
</feature>
<organism evidence="13 14">
    <name type="scientific">Paraburkholderia silvatlantica</name>
    <dbReference type="NCBI Taxonomy" id="321895"/>
    <lineage>
        <taxon>Bacteria</taxon>
        <taxon>Pseudomonadati</taxon>
        <taxon>Pseudomonadota</taxon>
        <taxon>Betaproteobacteria</taxon>
        <taxon>Burkholderiales</taxon>
        <taxon>Burkholderiaceae</taxon>
        <taxon>Paraburkholderia</taxon>
    </lineage>
</organism>
<dbReference type="GO" id="GO:0015031">
    <property type="term" value="P:protein transport"/>
    <property type="evidence" value="ECO:0007669"/>
    <property type="project" value="UniProtKB-KW"/>
</dbReference>
<evidence type="ECO:0000256" key="2">
    <source>
        <dbReference type="ARBA" id="ARBA00006555"/>
    </source>
</evidence>
<sequence length="261" mass="26817">MASAVARFDRGEPAAFDRHAFGRRAAVAGVVAGVLALHAALIAVARWEAPASHVMPVRARIVDAALIAPVAPPIAPVAPIAPVSHTSEAAARTSSPSHSIHEAIRSNLAQPARTRPAAPVHAQNTARTPPPLAVPPAEHAAPAAAPPTQRMAGPQPQPAPVATAPAADAPRHVAHLDCALTKPDYPAQSLRRAETGTAIIELETAVNGRVVGARVATTSGYARLDEAARDAALASRCQPYAEDGKPAPARADVPFTFTLSE</sequence>
<dbReference type="InterPro" id="IPR051045">
    <property type="entry name" value="TonB-dependent_transducer"/>
</dbReference>
<dbReference type="Gene3D" id="3.30.1150.10">
    <property type="match status" value="1"/>
</dbReference>
<keyword evidence="9 11" id="KW-0472">Membrane</keyword>
<protein>
    <submittedName>
        <fullName evidence="13">Outer membrane transport energization protein TonB</fullName>
    </submittedName>
</protein>
<evidence type="ECO:0000256" key="10">
    <source>
        <dbReference type="SAM" id="MobiDB-lite"/>
    </source>
</evidence>
<dbReference type="GO" id="GO:0055085">
    <property type="term" value="P:transmembrane transport"/>
    <property type="evidence" value="ECO:0007669"/>
    <property type="project" value="InterPro"/>
</dbReference>
<comment type="similarity">
    <text evidence="2">Belongs to the TonB family.</text>
</comment>
<evidence type="ECO:0000256" key="4">
    <source>
        <dbReference type="ARBA" id="ARBA00022475"/>
    </source>
</evidence>
<keyword evidence="4" id="KW-1003">Cell membrane</keyword>
<dbReference type="SUPFAM" id="SSF74653">
    <property type="entry name" value="TolA/TonB C-terminal domain"/>
    <property type="match status" value="1"/>
</dbReference>
<dbReference type="NCBIfam" id="TIGR01352">
    <property type="entry name" value="tonB_Cterm"/>
    <property type="match status" value="1"/>
</dbReference>
<evidence type="ECO:0000256" key="6">
    <source>
        <dbReference type="ARBA" id="ARBA00022692"/>
    </source>
</evidence>
<evidence type="ECO:0000256" key="9">
    <source>
        <dbReference type="ARBA" id="ARBA00023136"/>
    </source>
</evidence>
<proteinExistence type="inferred from homology"/>
<dbReference type="Pfam" id="PF03544">
    <property type="entry name" value="TonB_C"/>
    <property type="match status" value="1"/>
</dbReference>
<feature type="domain" description="TonB C-terminal" evidence="12">
    <location>
        <begin position="170"/>
        <end position="261"/>
    </location>
</feature>
<evidence type="ECO:0000259" key="12">
    <source>
        <dbReference type="PROSITE" id="PS52015"/>
    </source>
</evidence>
<feature type="compositionally biased region" description="Low complexity" evidence="10">
    <location>
        <begin position="135"/>
        <end position="147"/>
    </location>
</feature>
<keyword evidence="7" id="KW-0653">Protein transport</keyword>
<comment type="subcellular location">
    <subcellularLocation>
        <location evidence="1">Cell inner membrane</location>
        <topology evidence="1">Single-pass membrane protein</topology>
        <orientation evidence="1">Periplasmic side</orientation>
    </subcellularLocation>
</comment>
<keyword evidence="3" id="KW-0813">Transport</keyword>
<name>A0A2V4TFD3_9BURK</name>
<dbReference type="RefSeq" id="WP_110854836.1">
    <property type="nucleotide sequence ID" value="NZ_QJSQ01000006.1"/>
</dbReference>
<dbReference type="InterPro" id="IPR006260">
    <property type="entry name" value="TonB/TolA_C"/>
</dbReference>
<reference evidence="13 14" key="1">
    <citation type="submission" date="2018-06" db="EMBL/GenBank/DDBJ databases">
        <title>Genomic Encyclopedia of Type Strains, Phase IV (KMG-V): Genome sequencing to study the core and pangenomes of soil and plant-associated prokaryotes.</title>
        <authorList>
            <person name="Whitman W."/>
        </authorList>
    </citation>
    <scope>NUCLEOTIDE SEQUENCE [LARGE SCALE GENOMIC DNA]</scope>
    <source>
        <strain evidence="13 14">SRCL-318</strain>
    </source>
</reference>
<dbReference type="EMBL" id="QJSQ01000006">
    <property type="protein sequence ID" value="PYE24259.1"/>
    <property type="molecule type" value="Genomic_DNA"/>
</dbReference>
<evidence type="ECO:0000313" key="14">
    <source>
        <dbReference type="Proteomes" id="UP000247772"/>
    </source>
</evidence>
<dbReference type="InterPro" id="IPR037682">
    <property type="entry name" value="TonB_C"/>
</dbReference>
<evidence type="ECO:0000256" key="11">
    <source>
        <dbReference type="SAM" id="Phobius"/>
    </source>
</evidence>
<dbReference type="AlphaFoldDB" id="A0A2V4TFD3"/>
<evidence type="ECO:0000256" key="7">
    <source>
        <dbReference type="ARBA" id="ARBA00022927"/>
    </source>
</evidence>